<accession>A0A0G0ZHJ7</accession>
<dbReference type="EMBL" id="LCDF01000011">
    <property type="protein sequence ID" value="KKS48129.1"/>
    <property type="molecule type" value="Genomic_DNA"/>
</dbReference>
<protein>
    <submittedName>
        <fullName evidence="1">Uncharacterized protein</fullName>
    </submittedName>
</protein>
<reference evidence="1 2" key="1">
    <citation type="journal article" date="2015" name="Nature">
        <title>rRNA introns, odd ribosomes, and small enigmatic genomes across a large radiation of phyla.</title>
        <authorList>
            <person name="Brown C.T."/>
            <person name="Hug L.A."/>
            <person name="Thomas B.C."/>
            <person name="Sharon I."/>
            <person name="Castelle C.J."/>
            <person name="Singh A."/>
            <person name="Wilkins M.J."/>
            <person name="Williams K.H."/>
            <person name="Banfield J.F."/>
        </authorList>
    </citation>
    <scope>NUCLEOTIDE SEQUENCE [LARGE SCALE GENOMIC DNA]</scope>
</reference>
<name>A0A0G0ZHJ7_9BACT</name>
<gene>
    <name evidence="1" type="ORF">UV11_C0011G0010</name>
</gene>
<evidence type="ECO:0000313" key="1">
    <source>
        <dbReference type="EMBL" id="KKS48129.1"/>
    </source>
</evidence>
<evidence type="ECO:0000313" key="2">
    <source>
        <dbReference type="Proteomes" id="UP000034036"/>
    </source>
</evidence>
<dbReference type="AlphaFoldDB" id="A0A0G0ZHJ7"/>
<sequence>MARQEDEISLDSLIPHEHLCLNQRKYPARFEGEYELMAAILEDAAECFHKYAVSNDRRELNLFCDAKAWFFEPRSVWIFSFESVCDYLGHDPDYIRKGLAALENRH</sequence>
<dbReference type="Proteomes" id="UP000034036">
    <property type="component" value="Unassembled WGS sequence"/>
</dbReference>
<organism evidence="1 2">
    <name type="scientific">Candidatus Giovannonibacteria bacterium GW2011_GWF2_42_19</name>
    <dbReference type="NCBI Taxonomy" id="1618659"/>
    <lineage>
        <taxon>Bacteria</taxon>
        <taxon>Candidatus Giovannoniibacteriota</taxon>
    </lineage>
</organism>
<proteinExistence type="predicted"/>
<dbReference type="STRING" id="1618659.UV11_C0011G0010"/>
<comment type="caution">
    <text evidence="1">The sequence shown here is derived from an EMBL/GenBank/DDBJ whole genome shotgun (WGS) entry which is preliminary data.</text>
</comment>